<dbReference type="InterPro" id="IPR051916">
    <property type="entry name" value="GPI-anchor_lipid_remodeler"/>
</dbReference>
<reference evidence="2 3" key="1">
    <citation type="submission" date="2020-05" db="EMBL/GenBank/DDBJ databases">
        <authorList>
            <person name="Mo P."/>
        </authorList>
    </citation>
    <scope>NUCLEOTIDE SEQUENCE [LARGE SCALE GENOMIC DNA]</scope>
    <source>
        <strain evidence="2 3">Gen01</strain>
    </source>
</reference>
<name>A0A6M6JLJ9_9PSEU</name>
<accession>A0A6M6JLJ9</accession>
<dbReference type="Pfam" id="PF03372">
    <property type="entry name" value="Exo_endo_phos"/>
    <property type="match status" value="1"/>
</dbReference>
<dbReference type="GO" id="GO:0016020">
    <property type="term" value="C:membrane"/>
    <property type="evidence" value="ECO:0007669"/>
    <property type="project" value="GOC"/>
</dbReference>
<dbReference type="GO" id="GO:0006506">
    <property type="term" value="P:GPI anchor biosynthetic process"/>
    <property type="evidence" value="ECO:0007669"/>
    <property type="project" value="TreeGrafter"/>
</dbReference>
<keyword evidence="2" id="KW-0540">Nuclease</keyword>
<dbReference type="Proteomes" id="UP000505377">
    <property type="component" value="Chromosome"/>
</dbReference>
<evidence type="ECO:0000259" key="1">
    <source>
        <dbReference type="Pfam" id="PF03372"/>
    </source>
</evidence>
<dbReference type="Gene3D" id="3.60.10.10">
    <property type="entry name" value="Endonuclease/exonuclease/phosphatase"/>
    <property type="match status" value="1"/>
</dbReference>
<dbReference type="KEGG" id="pbro:HOP40_26270"/>
<dbReference type="GO" id="GO:0004519">
    <property type="term" value="F:endonuclease activity"/>
    <property type="evidence" value="ECO:0007669"/>
    <property type="project" value="UniProtKB-KW"/>
</dbReference>
<dbReference type="EMBL" id="CP053564">
    <property type="protein sequence ID" value="QJY48848.1"/>
    <property type="molecule type" value="Genomic_DNA"/>
</dbReference>
<gene>
    <name evidence="2" type="ORF">HOP40_26270</name>
</gene>
<dbReference type="PANTHER" id="PTHR14859">
    <property type="entry name" value="CALCOFLUOR WHITE HYPERSENSITIVE PROTEIN PRECURSOR"/>
    <property type="match status" value="1"/>
</dbReference>
<organism evidence="2 3">
    <name type="scientific">Pseudonocardia broussonetiae</name>
    <dbReference type="NCBI Taxonomy" id="2736640"/>
    <lineage>
        <taxon>Bacteria</taxon>
        <taxon>Bacillati</taxon>
        <taxon>Actinomycetota</taxon>
        <taxon>Actinomycetes</taxon>
        <taxon>Pseudonocardiales</taxon>
        <taxon>Pseudonocardiaceae</taxon>
        <taxon>Pseudonocardia</taxon>
    </lineage>
</organism>
<proteinExistence type="predicted"/>
<feature type="domain" description="Endonuclease/exonuclease/phosphatase" evidence="1">
    <location>
        <begin position="4"/>
        <end position="230"/>
    </location>
</feature>
<dbReference type="RefSeq" id="WP_172163262.1">
    <property type="nucleotide sequence ID" value="NZ_CP053564.1"/>
</dbReference>
<dbReference type="InterPro" id="IPR005135">
    <property type="entry name" value="Endo/exonuclease/phosphatase"/>
</dbReference>
<keyword evidence="2" id="KW-0255">Endonuclease</keyword>
<dbReference type="InterPro" id="IPR036691">
    <property type="entry name" value="Endo/exonu/phosph_ase_sf"/>
</dbReference>
<dbReference type="PANTHER" id="PTHR14859:SF15">
    <property type="entry name" value="ENDONUCLEASE_EXONUCLEASE_PHOSPHATASE DOMAIN-CONTAINING PROTEIN"/>
    <property type="match status" value="1"/>
</dbReference>
<sequence length="259" mass="27473">MRVATLNLASGRDATGRSLDAAALAAALDGFGADVVAVQEVDRDQPRSHGVDQPAVVARALEAVDWRWAPTVAGTPGPQHTWRAVDPTALHGPGDGPAGPHYGIALFSRRPVRRWHVLDLGTGRGRLPVPTGRESPRLDWVSDEPRAAVAAELDGLTVVGTHLSFAPITAGRQLVRIRDWARGLPGPVVVAGDLNLVGPVPELVSGGTRLVRKPTFPAHDPRVQLDHVLALGDLRGGDARAWRLAFGDHRAVAVTLRPL</sequence>
<dbReference type="SUPFAM" id="SSF56219">
    <property type="entry name" value="DNase I-like"/>
    <property type="match status" value="1"/>
</dbReference>
<evidence type="ECO:0000313" key="2">
    <source>
        <dbReference type="EMBL" id="QJY48848.1"/>
    </source>
</evidence>
<dbReference type="AlphaFoldDB" id="A0A6M6JLJ9"/>
<keyword evidence="3" id="KW-1185">Reference proteome</keyword>
<keyword evidence="2" id="KW-0378">Hydrolase</keyword>
<protein>
    <submittedName>
        <fullName evidence="2">Endonuclease</fullName>
    </submittedName>
</protein>
<evidence type="ECO:0000313" key="3">
    <source>
        <dbReference type="Proteomes" id="UP000505377"/>
    </source>
</evidence>